<feature type="region of interest" description="Disordered" evidence="1">
    <location>
        <begin position="522"/>
        <end position="543"/>
    </location>
</feature>
<feature type="compositionally biased region" description="Low complexity" evidence="1">
    <location>
        <begin position="447"/>
        <end position="488"/>
    </location>
</feature>
<evidence type="ECO:0000256" key="1">
    <source>
        <dbReference type="SAM" id="MobiDB-lite"/>
    </source>
</evidence>
<dbReference type="Proteomes" id="UP001595764">
    <property type="component" value="Unassembled WGS sequence"/>
</dbReference>
<dbReference type="Pfam" id="PF20223">
    <property type="entry name" value="DUF6582"/>
    <property type="match status" value="1"/>
</dbReference>
<feature type="region of interest" description="Disordered" evidence="1">
    <location>
        <begin position="378"/>
        <end position="406"/>
    </location>
</feature>
<feature type="region of interest" description="Disordered" evidence="1">
    <location>
        <begin position="439"/>
        <end position="490"/>
    </location>
</feature>
<feature type="compositionally biased region" description="Polar residues" evidence="1">
    <location>
        <begin position="382"/>
        <end position="399"/>
    </location>
</feature>
<evidence type="ECO:0000313" key="3">
    <source>
        <dbReference type="Proteomes" id="UP001595764"/>
    </source>
</evidence>
<accession>A0ABV7QCD1</accession>
<dbReference type="InterPro" id="IPR046489">
    <property type="entry name" value="DUF6582"/>
</dbReference>
<proteinExistence type="predicted"/>
<organism evidence="2 3">
    <name type="scientific">Amycolatopsis halotolerans</name>
    <dbReference type="NCBI Taxonomy" id="330083"/>
    <lineage>
        <taxon>Bacteria</taxon>
        <taxon>Bacillati</taxon>
        <taxon>Actinomycetota</taxon>
        <taxon>Actinomycetes</taxon>
        <taxon>Pseudonocardiales</taxon>
        <taxon>Pseudonocardiaceae</taxon>
        <taxon>Amycolatopsis</taxon>
    </lineage>
</organism>
<feature type="region of interest" description="Disordered" evidence="1">
    <location>
        <begin position="336"/>
        <end position="357"/>
    </location>
</feature>
<comment type="caution">
    <text evidence="2">The sequence shown here is derived from an EMBL/GenBank/DDBJ whole genome shotgun (WGS) entry which is preliminary data.</text>
</comment>
<evidence type="ECO:0000313" key="2">
    <source>
        <dbReference type="EMBL" id="MFC3510991.1"/>
    </source>
</evidence>
<dbReference type="RefSeq" id="WP_377869976.1">
    <property type="nucleotide sequence ID" value="NZ_JBHMAY010000017.1"/>
</dbReference>
<protein>
    <submittedName>
        <fullName evidence="2">DUF6582 domain-containing protein</fullName>
    </submittedName>
</protein>
<keyword evidence="3" id="KW-1185">Reference proteome</keyword>
<gene>
    <name evidence="2" type="ORF">ACFORO_12515</name>
</gene>
<sequence>MIATLTGTMLAPGVSKNGRLYTPELIEKAVSRMQARISDPDGRPIVMRTHHDAGDDTGRIVGHLTGVKLADDGSAKYEAVLNGSAAARDTLAAAGDDARSLRNVSIYGWWLGRPRTARKDGQPVETADDLEIDAVDFTAFPGVDGARIDTVTPAKAGKAGESVAGGRHIVTESVDAEVSFVDEADKAPYGDVKYADPGYQKDKVKRYPLDTKDHAKAAWSYINQAKNAALYNATQLKAVRSRIKGALKKFGVTVSKESTVHPAKLLGETAIGECICCDDDRGAGFSISANNGPIHVNISAWDGIDPAELEVIAAAAMQAACDALKALDPDMDADIDVAGAPKADSDGDMGEGKDDNMESALPPVTATPKDMAAFLARKKATASETTQTPAPTEAGQTTEEAVVSDGTQAVAPAATTETVPARNLTDGDIAALAGALKEALTPPPSATPAASETPAAAPAATATETTAPPAPAQENAETTPAATTAETTTKADVTEMQKAVQAAVREHIPNLLAEYGLPRRKGLARETSAPETPQTGEQLWEQRTQVWDQFLPGGTPAAPVPPAAPTAD</sequence>
<feature type="compositionally biased region" description="Polar residues" evidence="1">
    <location>
        <begin position="529"/>
        <end position="543"/>
    </location>
</feature>
<dbReference type="EMBL" id="JBHRWI010000016">
    <property type="protein sequence ID" value="MFC3510991.1"/>
    <property type="molecule type" value="Genomic_DNA"/>
</dbReference>
<name>A0ABV7QCD1_9PSEU</name>
<reference evidence="3" key="1">
    <citation type="journal article" date="2019" name="Int. J. Syst. Evol. Microbiol.">
        <title>The Global Catalogue of Microorganisms (GCM) 10K type strain sequencing project: providing services to taxonomists for standard genome sequencing and annotation.</title>
        <authorList>
            <consortium name="The Broad Institute Genomics Platform"/>
            <consortium name="The Broad Institute Genome Sequencing Center for Infectious Disease"/>
            <person name="Wu L."/>
            <person name="Ma J."/>
        </authorList>
    </citation>
    <scope>NUCLEOTIDE SEQUENCE [LARGE SCALE GENOMIC DNA]</scope>
    <source>
        <strain evidence="3">CGMCC 4.7682</strain>
    </source>
</reference>